<evidence type="ECO:0000256" key="9">
    <source>
        <dbReference type="ARBA" id="ARBA00061004"/>
    </source>
</evidence>
<dbReference type="GO" id="GO:0031072">
    <property type="term" value="F:heat shock protein binding"/>
    <property type="evidence" value="ECO:0007669"/>
    <property type="project" value="InterPro"/>
</dbReference>
<evidence type="ECO:0000256" key="7">
    <source>
        <dbReference type="ARBA" id="ARBA00023016"/>
    </source>
</evidence>
<evidence type="ECO:0000256" key="8">
    <source>
        <dbReference type="ARBA" id="ARBA00023186"/>
    </source>
</evidence>
<proteinExistence type="inferred from homology"/>
<organism evidence="14 15">
    <name type="scientific">Candidatus Yanofskybacteria bacterium CG10_big_fil_rev_8_21_14_0_10_37_15</name>
    <dbReference type="NCBI Taxonomy" id="1975097"/>
    <lineage>
        <taxon>Bacteria</taxon>
        <taxon>Candidatus Yanofskyibacteriota</taxon>
    </lineage>
</organism>
<feature type="zinc finger region" description="CR-type" evidence="11">
    <location>
        <begin position="141"/>
        <end position="223"/>
    </location>
</feature>
<dbReference type="SUPFAM" id="SSF57938">
    <property type="entry name" value="DnaJ/Hsp40 cysteine-rich domain"/>
    <property type="match status" value="1"/>
</dbReference>
<keyword evidence="2" id="KW-0235">DNA replication</keyword>
<keyword evidence="7" id="KW-0346">Stress response</keyword>
<dbReference type="Pfam" id="PF00684">
    <property type="entry name" value="DnaJ_CXXCXGXG"/>
    <property type="match status" value="1"/>
</dbReference>
<protein>
    <recommendedName>
        <fullName evidence="10">Chaperone protein DnaJ</fullName>
    </recommendedName>
</protein>
<keyword evidence="4" id="KW-0677">Repeat</keyword>
<evidence type="ECO:0000256" key="5">
    <source>
        <dbReference type="ARBA" id="ARBA00022771"/>
    </source>
</evidence>
<keyword evidence="5 11" id="KW-0863">Zinc-finger</keyword>
<dbReference type="SMART" id="SM00271">
    <property type="entry name" value="DnaJ"/>
    <property type="match status" value="1"/>
</dbReference>
<dbReference type="EMBL" id="PCXP01000021">
    <property type="protein sequence ID" value="PIR41783.1"/>
    <property type="molecule type" value="Genomic_DNA"/>
</dbReference>
<dbReference type="PANTHER" id="PTHR43096:SF48">
    <property type="entry name" value="CHAPERONE PROTEIN DNAJ"/>
    <property type="match status" value="1"/>
</dbReference>
<dbReference type="InterPro" id="IPR036869">
    <property type="entry name" value="J_dom_sf"/>
</dbReference>
<dbReference type="FunFam" id="2.10.230.10:FF:000002">
    <property type="entry name" value="Molecular chaperone DnaJ"/>
    <property type="match status" value="1"/>
</dbReference>
<dbReference type="SUPFAM" id="SSF49493">
    <property type="entry name" value="HSP40/DnaJ peptide-binding domain"/>
    <property type="match status" value="1"/>
</dbReference>
<dbReference type="SUPFAM" id="SSF46565">
    <property type="entry name" value="Chaperone J-domain"/>
    <property type="match status" value="1"/>
</dbReference>
<evidence type="ECO:0000313" key="14">
    <source>
        <dbReference type="EMBL" id="PIR41783.1"/>
    </source>
</evidence>
<comment type="caution">
    <text evidence="14">The sequence shown here is derived from an EMBL/GenBank/DDBJ whole genome shotgun (WGS) entry which is preliminary data.</text>
</comment>
<evidence type="ECO:0000256" key="1">
    <source>
        <dbReference type="ARBA" id="ARBA00022490"/>
    </source>
</evidence>
<dbReference type="GO" id="GO:0051082">
    <property type="term" value="F:unfolded protein binding"/>
    <property type="evidence" value="ECO:0007669"/>
    <property type="project" value="InterPro"/>
</dbReference>
<dbReference type="InterPro" id="IPR036410">
    <property type="entry name" value="HSP_DnaJ_Cys-rich_dom_sf"/>
</dbReference>
<evidence type="ECO:0000259" key="12">
    <source>
        <dbReference type="PROSITE" id="PS50076"/>
    </source>
</evidence>
<evidence type="ECO:0000256" key="11">
    <source>
        <dbReference type="PROSITE-ProRule" id="PRU00546"/>
    </source>
</evidence>
<dbReference type="InterPro" id="IPR001305">
    <property type="entry name" value="HSP_DnaJ_Cys-rich_dom"/>
</dbReference>
<dbReference type="PROSITE" id="PS51188">
    <property type="entry name" value="ZF_CR"/>
    <property type="match status" value="1"/>
</dbReference>
<keyword evidence="8" id="KW-0143">Chaperone</keyword>
<evidence type="ECO:0000259" key="13">
    <source>
        <dbReference type="PROSITE" id="PS51188"/>
    </source>
</evidence>
<dbReference type="Gene3D" id="2.10.230.10">
    <property type="entry name" value="Heat shock protein DnaJ, cysteine-rich domain"/>
    <property type="match status" value="1"/>
</dbReference>
<accession>A0A2H0R5K8</accession>
<evidence type="ECO:0000256" key="10">
    <source>
        <dbReference type="ARBA" id="ARBA00067609"/>
    </source>
</evidence>
<comment type="similarity">
    <text evidence="9">Belongs to the DnaJ family.</text>
</comment>
<gene>
    <name evidence="14" type="ORF">COV30_01965</name>
</gene>
<evidence type="ECO:0000256" key="3">
    <source>
        <dbReference type="ARBA" id="ARBA00022723"/>
    </source>
</evidence>
<dbReference type="Gene3D" id="1.10.287.110">
    <property type="entry name" value="DnaJ domain"/>
    <property type="match status" value="1"/>
</dbReference>
<keyword evidence="1" id="KW-0963">Cytoplasm</keyword>
<dbReference type="InterPro" id="IPR008971">
    <property type="entry name" value="HSP40/DnaJ_pept-bd"/>
</dbReference>
<dbReference type="CDD" id="cd06257">
    <property type="entry name" value="DnaJ"/>
    <property type="match status" value="1"/>
</dbReference>
<evidence type="ECO:0000256" key="2">
    <source>
        <dbReference type="ARBA" id="ARBA00022705"/>
    </source>
</evidence>
<sequence>MAKDYYTTLGVSRTASQDEIKKAFRKLAHQHHPDKETGDEDKFKEINEAYQVLSDPKKRSNYDNFGFAYNDGGFQGGQGFDFSDFFGGRGFGQSGRSGRVEDIFDMFSDVFGGGFGQSREDEQVKGENLYIEVAVGKKDLGTTRIIEYGIVGSCSECEGRGVAKGSSFINCKTCGGSGQVRHTSKSGFGYFARVTVCNTCRGKGKIPEKECSYCKGEGRKKTTRKIEIRIPENLDNAYDIIVPKGGNAGKNRTESGDLVIHLRLK</sequence>
<dbReference type="GO" id="GO:0006260">
    <property type="term" value="P:DNA replication"/>
    <property type="evidence" value="ECO:0007669"/>
    <property type="project" value="UniProtKB-KW"/>
</dbReference>
<evidence type="ECO:0000313" key="15">
    <source>
        <dbReference type="Proteomes" id="UP000230208"/>
    </source>
</evidence>
<dbReference type="PROSITE" id="PS00636">
    <property type="entry name" value="DNAJ_1"/>
    <property type="match status" value="1"/>
</dbReference>
<dbReference type="Proteomes" id="UP000230208">
    <property type="component" value="Unassembled WGS sequence"/>
</dbReference>
<dbReference type="PROSITE" id="PS50076">
    <property type="entry name" value="DNAJ_2"/>
    <property type="match status" value="1"/>
</dbReference>
<name>A0A2H0R5K8_9BACT</name>
<feature type="domain" description="CR-type" evidence="13">
    <location>
        <begin position="141"/>
        <end position="223"/>
    </location>
</feature>
<reference evidence="14 15" key="1">
    <citation type="submission" date="2017-09" db="EMBL/GenBank/DDBJ databases">
        <title>Depth-based differentiation of microbial function through sediment-hosted aquifers and enrichment of novel symbionts in the deep terrestrial subsurface.</title>
        <authorList>
            <person name="Probst A.J."/>
            <person name="Ladd B."/>
            <person name="Jarett J.K."/>
            <person name="Geller-Mcgrath D.E."/>
            <person name="Sieber C.M."/>
            <person name="Emerson J.B."/>
            <person name="Anantharaman K."/>
            <person name="Thomas B.C."/>
            <person name="Malmstrom R."/>
            <person name="Stieglmeier M."/>
            <person name="Klingl A."/>
            <person name="Woyke T."/>
            <person name="Ryan C.M."/>
            <person name="Banfield J.F."/>
        </authorList>
    </citation>
    <scope>NUCLEOTIDE SEQUENCE [LARGE SCALE GENOMIC DNA]</scope>
    <source>
        <strain evidence="14">CG10_big_fil_rev_8_21_14_0_10_37_15</strain>
    </source>
</reference>
<dbReference type="GO" id="GO:0042026">
    <property type="term" value="P:protein refolding"/>
    <property type="evidence" value="ECO:0007669"/>
    <property type="project" value="TreeGrafter"/>
</dbReference>
<dbReference type="GO" id="GO:0005737">
    <property type="term" value="C:cytoplasm"/>
    <property type="evidence" value="ECO:0007669"/>
    <property type="project" value="TreeGrafter"/>
</dbReference>
<dbReference type="InterPro" id="IPR001623">
    <property type="entry name" value="DnaJ_domain"/>
</dbReference>
<evidence type="ECO:0000256" key="6">
    <source>
        <dbReference type="ARBA" id="ARBA00022833"/>
    </source>
</evidence>
<keyword evidence="3 11" id="KW-0479">Metal-binding</keyword>
<dbReference type="PANTHER" id="PTHR43096">
    <property type="entry name" value="DNAJ HOMOLOG 1, MITOCHONDRIAL-RELATED"/>
    <property type="match status" value="1"/>
</dbReference>
<evidence type="ECO:0000256" key="4">
    <source>
        <dbReference type="ARBA" id="ARBA00022737"/>
    </source>
</evidence>
<dbReference type="PRINTS" id="PR00625">
    <property type="entry name" value="JDOMAIN"/>
</dbReference>
<feature type="domain" description="J" evidence="12">
    <location>
        <begin position="4"/>
        <end position="66"/>
    </location>
</feature>
<dbReference type="Pfam" id="PF00226">
    <property type="entry name" value="DnaJ"/>
    <property type="match status" value="1"/>
</dbReference>
<keyword evidence="6 11" id="KW-0862">Zinc</keyword>
<dbReference type="AlphaFoldDB" id="A0A2H0R5K8"/>
<dbReference type="CDD" id="cd10719">
    <property type="entry name" value="DnaJ_zf"/>
    <property type="match status" value="1"/>
</dbReference>
<dbReference type="Gene3D" id="2.60.260.20">
    <property type="entry name" value="Urease metallochaperone UreE, N-terminal domain"/>
    <property type="match status" value="1"/>
</dbReference>
<dbReference type="InterPro" id="IPR018253">
    <property type="entry name" value="DnaJ_domain_CS"/>
</dbReference>
<dbReference type="GO" id="GO:0008270">
    <property type="term" value="F:zinc ion binding"/>
    <property type="evidence" value="ECO:0007669"/>
    <property type="project" value="UniProtKB-KW"/>
</dbReference>